<dbReference type="SUPFAM" id="SSF52047">
    <property type="entry name" value="RNI-like"/>
    <property type="match status" value="1"/>
</dbReference>
<feature type="domain" description="F-box" evidence="1">
    <location>
        <begin position="17"/>
        <end position="62"/>
    </location>
</feature>
<proteinExistence type="predicted"/>
<dbReference type="AlphaFoldDB" id="A0A067PJ58"/>
<keyword evidence="3" id="KW-1185">Reference proteome</keyword>
<dbReference type="InterPro" id="IPR032675">
    <property type="entry name" value="LRR_dom_sf"/>
</dbReference>
<dbReference type="OrthoDB" id="3037898at2759"/>
<evidence type="ECO:0000313" key="3">
    <source>
        <dbReference type="Proteomes" id="UP000027265"/>
    </source>
</evidence>
<dbReference type="SMART" id="SM00256">
    <property type="entry name" value="FBOX"/>
    <property type="match status" value="1"/>
</dbReference>
<dbReference type="InterPro" id="IPR036047">
    <property type="entry name" value="F-box-like_dom_sf"/>
</dbReference>
<evidence type="ECO:0000313" key="2">
    <source>
        <dbReference type="EMBL" id="KDQ50481.1"/>
    </source>
</evidence>
<reference evidence="3" key="1">
    <citation type="journal article" date="2014" name="Proc. Natl. Acad. Sci. U.S.A.">
        <title>Extensive sampling of basidiomycete genomes demonstrates inadequacy of the white-rot/brown-rot paradigm for wood decay fungi.</title>
        <authorList>
            <person name="Riley R."/>
            <person name="Salamov A.A."/>
            <person name="Brown D.W."/>
            <person name="Nagy L.G."/>
            <person name="Floudas D."/>
            <person name="Held B.W."/>
            <person name="Levasseur A."/>
            <person name="Lombard V."/>
            <person name="Morin E."/>
            <person name="Otillar R."/>
            <person name="Lindquist E.A."/>
            <person name="Sun H."/>
            <person name="LaButti K.M."/>
            <person name="Schmutz J."/>
            <person name="Jabbour D."/>
            <person name="Luo H."/>
            <person name="Baker S.E."/>
            <person name="Pisabarro A.G."/>
            <person name="Walton J.D."/>
            <person name="Blanchette R.A."/>
            <person name="Henrissat B."/>
            <person name="Martin F."/>
            <person name="Cullen D."/>
            <person name="Hibbett D.S."/>
            <person name="Grigoriev I.V."/>
        </authorList>
    </citation>
    <scope>NUCLEOTIDE SEQUENCE [LARGE SCALE GENOMIC DNA]</scope>
    <source>
        <strain evidence="3">MUCL 33604</strain>
    </source>
</reference>
<dbReference type="Pfam" id="PF00646">
    <property type="entry name" value="F-box"/>
    <property type="match status" value="1"/>
</dbReference>
<accession>A0A067PJ58</accession>
<dbReference type="InterPro" id="IPR001810">
    <property type="entry name" value="F-box_dom"/>
</dbReference>
<dbReference type="SUPFAM" id="SSF81383">
    <property type="entry name" value="F-box domain"/>
    <property type="match status" value="1"/>
</dbReference>
<dbReference type="Gene3D" id="3.80.10.10">
    <property type="entry name" value="Ribonuclease Inhibitor"/>
    <property type="match status" value="1"/>
</dbReference>
<dbReference type="EMBL" id="KL197759">
    <property type="protein sequence ID" value="KDQ50481.1"/>
    <property type="molecule type" value="Genomic_DNA"/>
</dbReference>
<sequence>MSSITRFVSKPRPDVLAEQLVELPPELWRIVVEHLPFRDVLNFSMTCRALRNVARPALFETLAVTVVVGSKVDEMRRDPGGKIAHPLASSPEKLEFYASEHLAFAVKTCMVVLRSPYPLREGDMKLIRQLFEALPAFTNLTRLSLTCVELDPSIISRIRQLSNLQNLTLDRCQLSSSGGDPFSPRVRPLSIPFLSILGRSHELFDAMRESQWALLDLLDPTRLRTLSVTMGRTIIASSFFSWTVPPICFFPNLTKLQISYACISSPLIPHVLEKFPALEELHLSGVRQKYPLFPSPVFVLPASVPRLHTYIGPDFCITAFAQCCIKKIVTTCGETTEHSDATNLVSLFTQLSHPEAVVSLEFSTYHLTEALVSCIADLFGSTLKKITMRIWTADVEGFPDELFSHQKIMESLPPRLPSPLVDLEIRTQFAYLEDLNLDTLDVFVLALRERCRGIQRIAMAYKNDADGNEKTWRWSDGNAIRR</sequence>
<gene>
    <name evidence="2" type="ORF">JAAARDRAFT_41939</name>
</gene>
<dbReference type="Proteomes" id="UP000027265">
    <property type="component" value="Unassembled WGS sequence"/>
</dbReference>
<dbReference type="CDD" id="cd09917">
    <property type="entry name" value="F-box_SF"/>
    <property type="match status" value="1"/>
</dbReference>
<evidence type="ECO:0000259" key="1">
    <source>
        <dbReference type="PROSITE" id="PS50181"/>
    </source>
</evidence>
<dbReference type="HOGENOM" id="CLU_606990_0_0_1"/>
<protein>
    <recommendedName>
        <fullName evidence="1">F-box domain-containing protein</fullName>
    </recommendedName>
</protein>
<organism evidence="2 3">
    <name type="scientific">Jaapia argillacea MUCL 33604</name>
    <dbReference type="NCBI Taxonomy" id="933084"/>
    <lineage>
        <taxon>Eukaryota</taxon>
        <taxon>Fungi</taxon>
        <taxon>Dikarya</taxon>
        <taxon>Basidiomycota</taxon>
        <taxon>Agaricomycotina</taxon>
        <taxon>Agaricomycetes</taxon>
        <taxon>Agaricomycetidae</taxon>
        <taxon>Jaapiales</taxon>
        <taxon>Jaapiaceae</taxon>
        <taxon>Jaapia</taxon>
    </lineage>
</organism>
<dbReference type="PROSITE" id="PS50181">
    <property type="entry name" value="FBOX"/>
    <property type="match status" value="1"/>
</dbReference>
<name>A0A067PJ58_9AGAM</name>
<dbReference type="InParanoid" id="A0A067PJ58"/>